<protein>
    <recommendedName>
        <fullName evidence="1">Heterokaryon incompatibility domain-containing protein</fullName>
    </recommendedName>
</protein>
<evidence type="ECO:0000259" key="1">
    <source>
        <dbReference type="Pfam" id="PF06985"/>
    </source>
</evidence>
<dbReference type="InterPro" id="IPR010730">
    <property type="entry name" value="HET"/>
</dbReference>
<organism evidence="2 3">
    <name type="scientific">Paxillus involutus ATCC 200175</name>
    <dbReference type="NCBI Taxonomy" id="664439"/>
    <lineage>
        <taxon>Eukaryota</taxon>
        <taxon>Fungi</taxon>
        <taxon>Dikarya</taxon>
        <taxon>Basidiomycota</taxon>
        <taxon>Agaricomycotina</taxon>
        <taxon>Agaricomycetes</taxon>
        <taxon>Agaricomycetidae</taxon>
        <taxon>Boletales</taxon>
        <taxon>Paxilineae</taxon>
        <taxon>Paxillaceae</taxon>
        <taxon>Paxillus</taxon>
    </lineage>
</organism>
<feature type="domain" description="Heterokaryon incompatibility" evidence="1">
    <location>
        <begin position="98"/>
        <end position="185"/>
    </location>
</feature>
<evidence type="ECO:0000313" key="3">
    <source>
        <dbReference type="Proteomes" id="UP000053647"/>
    </source>
</evidence>
<dbReference type="Proteomes" id="UP000053647">
    <property type="component" value="Unassembled WGS sequence"/>
</dbReference>
<sequence length="541" mass="61355">MFSVNSKQERNSALSNDQQLADLNDGKELLAQLLEVRSAELPTRLIDTKNGVLVDSYKIVNLFKNSQEYANLTQRLKSCAFSEWTDLIKFSIDDYFSYATLSHRWGDSEPLHKDLQSTTAHALPPSSGVEKLLGFCAVVRERGFRWAWSDTCCIDKTSSAELQESINSMFHWYRASALTVVYLTDVAIASEEVLKRSEWFRRGWTLQELLAPRVIQFYKSDWTSYIVRPDGIVATDNDKAIPEFAQLLSEAARIDVKYLTNFTPGTENVREKMRWVAHRATTKVEDMAYCLSGIFGVFIPVLYGEKGRAFSRLQEELLKQTDDVSLFDWVGEPSRLNSCLASHPRCFHEPEWAPGDDMAAVARGLFEKTFTGLSYLTGTKFNTYLKVFLGQPPGHTLVNGRMWLTPHDCFPITSVQLNARTPNDTGDGPYCYTLSTVATKPIVVVTPEKLEEHVFDGPRIFKASIVGARYTLVRLDNLPGMEDRDQQDPFSLGKPFTALLLEQRSAKRAIQLFRRIPTTTRITVQLKVAFFPEICQIFAVE</sequence>
<evidence type="ECO:0000313" key="2">
    <source>
        <dbReference type="EMBL" id="KIJ09088.1"/>
    </source>
</evidence>
<dbReference type="PANTHER" id="PTHR10622:SF10">
    <property type="entry name" value="HET DOMAIN-CONTAINING PROTEIN"/>
    <property type="match status" value="1"/>
</dbReference>
<dbReference type="PANTHER" id="PTHR10622">
    <property type="entry name" value="HET DOMAIN-CONTAINING PROTEIN"/>
    <property type="match status" value="1"/>
</dbReference>
<name>A0A0C9TDM3_PAXIN</name>
<gene>
    <name evidence="2" type="ORF">PAXINDRAFT_102352</name>
</gene>
<reference evidence="2 3" key="1">
    <citation type="submission" date="2014-06" db="EMBL/GenBank/DDBJ databases">
        <authorList>
            <consortium name="DOE Joint Genome Institute"/>
            <person name="Kuo A."/>
            <person name="Kohler A."/>
            <person name="Nagy L.G."/>
            <person name="Floudas D."/>
            <person name="Copeland A."/>
            <person name="Barry K.W."/>
            <person name="Cichocki N."/>
            <person name="Veneault-Fourrey C."/>
            <person name="LaButti K."/>
            <person name="Lindquist E.A."/>
            <person name="Lipzen A."/>
            <person name="Lundell T."/>
            <person name="Morin E."/>
            <person name="Murat C."/>
            <person name="Sun H."/>
            <person name="Tunlid A."/>
            <person name="Henrissat B."/>
            <person name="Grigoriev I.V."/>
            <person name="Hibbett D.S."/>
            <person name="Martin F."/>
            <person name="Nordberg H.P."/>
            <person name="Cantor M.N."/>
            <person name="Hua S.X."/>
        </authorList>
    </citation>
    <scope>NUCLEOTIDE SEQUENCE [LARGE SCALE GENOMIC DNA]</scope>
    <source>
        <strain evidence="2 3">ATCC 200175</strain>
    </source>
</reference>
<dbReference type="OrthoDB" id="674604at2759"/>
<proteinExistence type="predicted"/>
<dbReference type="Pfam" id="PF06985">
    <property type="entry name" value="HET"/>
    <property type="match status" value="1"/>
</dbReference>
<dbReference type="HOGENOM" id="CLU_000288_138_6_1"/>
<dbReference type="EMBL" id="KN819508">
    <property type="protein sequence ID" value="KIJ09088.1"/>
    <property type="molecule type" value="Genomic_DNA"/>
</dbReference>
<reference evidence="3" key="2">
    <citation type="submission" date="2015-01" db="EMBL/GenBank/DDBJ databases">
        <title>Evolutionary Origins and Diversification of the Mycorrhizal Mutualists.</title>
        <authorList>
            <consortium name="DOE Joint Genome Institute"/>
            <consortium name="Mycorrhizal Genomics Consortium"/>
            <person name="Kohler A."/>
            <person name="Kuo A."/>
            <person name="Nagy L.G."/>
            <person name="Floudas D."/>
            <person name="Copeland A."/>
            <person name="Barry K.W."/>
            <person name="Cichocki N."/>
            <person name="Veneault-Fourrey C."/>
            <person name="LaButti K."/>
            <person name="Lindquist E.A."/>
            <person name="Lipzen A."/>
            <person name="Lundell T."/>
            <person name="Morin E."/>
            <person name="Murat C."/>
            <person name="Riley R."/>
            <person name="Ohm R."/>
            <person name="Sun H."/>
            <person name="Tunlid A."/>
            <person name="Henrissat B."/>
            <person name="Grigoriev I.V."/>
            <person name="Hibbett D.S."/>
            <person name="Martin F."/>
        </authorList>
    </citation>
    <scope>NUCLEOTIDE SEQUENCE [LARGE SCALE GENOMIC DNA]</scope>
    <source>
        <strain evidence="3">ATCC 200175</strain>
    </source>
</reference>
<keyword evidence="3" id="KW-1185">Reference proteome</keyword>
<dbReference type="AlphaFoldDB" id="A0A0C9TDM3"/>
<accession>A0A0C9TDM3</accession>